<feature type="transmembrane region" description="Helical" evidence="1">
    <location>
        <begin position="196"/>
        <end position="215"/>
    </location>
</feature>
<keyword evidence="1" id="KW-0472">Membrane</keyword>
<proteinExistence type="predicted"/>
<feature type="transmembrane region" description="Helical" evidence="1">
    <location>
        <begin position="69"/>
        <end position="89"/>
    </location>
</feature>
<evidence type="ECO:0000256" key="1">
    <source>
        <dbReference type="SAM" id="Phobius"/>
    </source>
</evidence>
<feature type="transmembrane region" description="Helical" evidence="1">
    <location>
        <begin position="6"/>
        <end position="25"/>
    </location>
</feature>
<feature type="transmembrane region" description="Helical" evidence="1">
    <location>
        <begin position="101"/>
        <end position="116"/>
    </location>
</feature>
<sequence length="225" mass="25087">MLEYLIKANVLGMILFFIPAFYIFIRNNTPVENELVERKLYLACGAGAIFGSIAEAMILAGGLKSYSENIGFSSLIFVTPLITMTFLYLSVNFKTFRKDDYAGYYAAGVGLFYGASKEFWNLWVLETNIGELSIGANLVDLLMGTSFVILLGGCGLWMGEACRVEKNKFRMFGRLTLICMFMNFLLVSSIEMTSMLIDYIAIVTVAVVGASLLHRGQMKLLKTKR</sequence>
<keyword evidence="1" id="KW-1133">Transmembrane helix</keyword>
<name>A0A075G056_9EURY</name>
<feature type="transmembrane region" description="Helical" evidence="1">
    <location>
        <begin position="171"/>
        <end position="190"/>
    </location>
</feature>
<accession>A0A075G056</accession>
<reference evidence="2" key="1">
    <citation type="journal article" date="2014" name="Genome Biol. Evol.">
        <title>Pangenome evidence for extensive interdomain horizontal transfer affecting lineage core and shell genes in uncultured planktonic thaumarchaeota and euryarchaeota.</title>
        <authorList>
            <person name="Deschamps P."/>
            <person name="Zivanovic Y."/>
            <person name="Moreira D."/>
            <person name="Rodriguez-Valera F."/>
            <person name="Lopez-Garcia P."/>
        </authorList>
    </citation>
    <scope>NUCLEOTIDE SEQUENCE</scope>
</reference>
<dbReference type="EMBL" id="KF900445">
    <property type="protein sequence ID" value="AIE95262.1"/>
    <property type="molecule type" value="Genomic_DNA"/>
</dbReference>
<dbReference type="AlphaFoldDB" id="A0A075G056"/>
<feature type="transmembrane region" description="Helical" evidence="1">
    <location>
        <begin position="40"/>
        <end position="63"/>
    </location>
</feature>
<feature type="transmembrane region" description="Helical" evidence="1">
    <location>
        <begin position="136"/>
        <end position="159"/>
    </location>
</feature>
<evidence type="ECO:0000313" key="2">
    <source>
        <dbReference type="EMBL" id="AIE95262.1"/>
    </source>
</evidence>
<keyword evidence="1" id="KW-0812">Transmembrane</keyword>
<organism evidence="2">
    <name type="scientific">uncultured marine group II/III euryarchaeote AD1000_61_A07</name>
    <dbReference type="NCBI Taxonomy" id="1457792"/>
    <lineage>
        <taxon>Archaea</taxon>
        <taxon>Methanobacteriati</taxon>
        <taxon>Methanobacteriota</taxon>
        <taxon>environmental samples</taxon>
    </lineage>
</organism>
<protein>
    <submittedName>
        <fullName evidence="2">Uncharacterized protein</fullName>
    </submittedName>
</protein>